<feature type="region of interest" description="C4" evidence="15">
    <location>
        <begin position="114"/>
        <end position="144"/>
    </location>
</feature>
<evidence type="ECO:0000256" key="11">
    <source>
        <dbReference type="ARBA" id="ARBA00023161"/>
    </source>
</evidence>
<keyword evidence="9 15" id="KW-0862">Zinc</keyword>
<feature type="domain" description="Upf1" evidence="16">
    <location>
        <begin position="46"/>
        <end position="203"/>
    </location>
</feature>
<dbReference type="Pfam" id="PF13086">
    <property type="entry name" value="AAA_11"/>
    <property type="match status" value="2"/>
</dbReference>
<evidence type="ECO:0000256" key="13">
    <source>
        <dbReference type="ARBA" id="ARBA00049390"/>
    </source>
</evidence>
<dbReference type="OMA" id="QYMQMNG"/>
<feature type="region of interest" description="CC/SHH/C" evidence="15">
    <location>
        <begin position="68"/>
        <end position="96"/>
    </location>
</feature>
<dbReference type="Pfam" id="PF13087">
    <property type="entry name" value="AAA_12"/>
    <property type="match status" value="1"/>
</dbReference>
<dbReference type="GO" id="GO:0000184">
    <property type="term" value="P:nuclear-transcribed mRNA catabolic process, nonsense-mediated decay"/>
    <property type="evidence" value="ECO:0007669"/>
    <property type="project" value="UniProtKB-KW"/>
</dbReference>
<evidence type="ECO:0000256" key="14">
    <source>
        <dbReference type="ARBA" id="ARBA00055561"/>
    </source>
</evidence>
<evidence type="ECO:0000256" key="7">
    <source>
        <dbReference type="ARBA" id="ARBA00022801"/>
    </source>
</evidence>
<dbReference type="Gene3D" id="6.10.140.1240">
    <property type="match status" value="1"/>
</dbReference>
<keyword evidence="6 15" id="KW-0863">Zinc-finger</keyword>
<evidence type="ECO:0000256" key="4">
    <source>
        <dbReference type="ARBA" id="ARBA00022723"/>
    </source>
</evidence>
<evidence type="ECO:0000313" key="18">
    <source>
        <dbReference type="Proteomes" id="UP000015464"/>
    </source>
</evidence>
<keyword evidence="5" id="KW-0547">Nucleotide-binding</keyword>
<dbReference type="InterPro" id="IPR045055">
    <property type="entry name" value="DNA2/NAM7-like"/>
</dbReference>
<dbReference type="GO" id="GO:0003724">
    <property type="term" value="F:RNA helicase activity"/>
    <property type="evidence" value="ECO:0007669"/>
    <property type="project" value="UniProtKB-EC"/>
</dbReference>
<dbReference type="GO" id="GO:0005737">
    <property type="term" value="C:cytoplasm"/>
    <property type="evidence" value="ECO:0007669"/>
    <property type="project" value="UniProtKB-SubCell"/>
</dbReference>
<dbReference type="InterPro" id="IPR018999">
    <property type="entry name" value="UPF1_CH/ZBD"/>
</dbReference>
<dbReference type="GO" id="GO:0003678">
    <property type="term" value="F:DNA helicase activity"/>
    <property type="evidence" value="ECO:0007669"/>
    <property type="project" value="UniProtKB-EC"/>
</dbReference>
<evidence type="ECO:0000256" key="8">
    <source>
        <dbReference type="ARBA" id="ARBA00022806"/>
    </source>
</evidence>
<dbReference type="Proteomes" id="UP000015464">
    <property type="component" value="Unassembled WGS sequence"/>
</dbReference>
<protein>
    <recommendedName>
        <fullName evidence="16">Upf1 domain-containing protein</fullName>
    </recommendedName>
</protein>
<comment type="catalytic activity">
    <reaction evidence="12">
        <text>ATP + H2O = ADP + phosphate + H(+)</text>
        <dbReference type="Rhea" id="RHEA:13065"/>
        <dbReference type="ChEBI" id="CHEBI:15377"/>
        <dbReference type="ChEBI" id="CHEBI:15378"/>
        <dbReference type="ChEBI" id="CHEBI:30616"/>
        <dbReference type="ChEBI" id="CHEBI:43474"/>
        <dbReference type="ChEBI" id="CHEBI:456216"/>
        <dbReference type="EC" id="3.6.4.12"/>
    </reaction>
    <physiologicalReaction direction="left-to-right" evidence="12">
        <dbReference type="Rhea" id="RHEA:13066"/>
    </physiologicalReaction>
</comment>
<dbReference type="EMBL" id="KE546988">
    <property type="protein sequence ID" value="EPY54065.1"/>
    <property type="molecule type" value="Genomic_DNA"/>
</dbReference>
<dbReference type="GO" id="GO:0008270">
    <property type="term" value="F:zinc ion binding"/>
    <property type="evidence" value="ECO:0007669"/>
    <property type="project" value="UniProtKB-UniRule"/>
</dbReference>
<dbReference type="GO" id="GO:2000815">
    <property type="term" value="P:regulation of mRNA stability involved in response to oxidative stress"/>
    <property type="evidence" value="ECO:0007669"/>
    <property type="project" value="EnsemblFungi"/>
</dbReference>
<dbReference type="InterPro" id="IPR041677">
    <property type="entry name" value="DNA2/NAM7_AAA_11"/>
</dbReference>
<dbReference type="AlphaFoldDB" id="S9W8D5"/>
<feature type="region of interest" description="C3H" evidence="15">
    <location>
        <begin position="54"/>
        <end position="86"/>
    </location>
</feature>
<dbReference type="Gene3D" id="2.40.30.230">
    <property type="match status" value="1"/>
</dbReference>
<keyword evidence="7" id="KW-0378">Hydrolase</keyword>
<dbReference type="GO" id="GO:0005524">
    <property type="term" value="F:ATP binding"/>
    <property type="evidence" value="ECO:0007669"/>
    <property type="project" value="UniProtKB-KW"/>
</dbReference>
<comment type="similarity">
    <text evidence="2">Belongs to the DNA2/NAM7 helicase family.</text>
</comment>
<evidence type="ECO:0000256" key="12">
    <source>
        <dbReference type="ARBA" id="ARBA00048432"/>
    </source>
</evidence>
<evidence type="ECO:0000256" key="10">
    <source>
        <dbReference type="ARBA" id="ARBA00022840"/>
    </source>
</evidence>
<dbReference type="STRING" id="653667.S9W8D5"/>
<dbReference type="PANTHER" id="PTHR10887">
    <property type="entry name" value="DNA2/NAM7 HELICASE FAMILY"/>
    <property type="match status" value="1"/>
</dbReference>
<evidence type="ECO:0000256" key="6">
    <source>
        <dbReference type="ARBA" id="ARBA00022771"/>
    </source>
</evidence>
<dbReference type="GO" id="GO:0016787">
    <property type="term" value="F:hydrolase activity"/>
    <property type="evidence" value="ECO:0007669"/>
    <property type="project" value="UniProtKB-KW"/>
</dbReference>
<evidence type="ECO:0000256" key="9">
    <source>
        <dbReference type="ARBA" id="ARBA00022833"/>
    </source>
</evidence>
<evidence type="ECO:0000256" key="15">
    <source>
        <dbReference type="PROSITE-ProRule" id="PRU01341"/>
    </source>
</evidence>
<proteinExistence type="inferred from homology"/>
<name>S9W8D5_SCHCR</name>
<dbReference type="Pfam" id="PF09416">
    <property type="entry name" value="UPF1_Zn_bind"/>
    <property type="match status" value="1"/>
</dbReference>
<comment type="function">
    <text evidence="14">RNA-dependent helicase required for nonsense-mediated decay (NMD) of aberrant mRNAs containing premature stop codons and modulates the expression level of normal mRNAs. Also capable of unwinding double-stranded DNA and translocating on single-stranded DNA.</text>
</comment>
<dbReference type="FunFam" id="3.40.50.300:FF:000097">
    <property type="entry name" value="Regulator of nonsense transcripts 1"/>
    <property type="match status" value="1"/>
</dbReference>
<keyword evidence="10" id="KW-0067">ATP-binding</keyword>
<dbReference type="GeneID" id="25038276"/>
<dbReference type="InterPro" id="IPR040812">
    <property type="entry name" value="UPF1_1B_dom"/>
</dbReference>
<organism evidence="17 18">
    <name type="scientific">Schizosaccharomyces cryophilus (strain OY26 / ATCC MYA-4695 / CBS 11777 / NBRC 106824 / NRRL Y48691)</name>
    <name type="common">Fission yeast</name>
    <dbReference type="NCBI Taxonomy" id="653667"/>
    <lineage>
        <taxon>Eukaryota</taxon>
        <taxon>Fungi</taxon>
        <taxon>Dikarya</taxon>
        <taxon>Ascomycota</taxon>
        <taxon>Taphrinomycotina</taxon>
        <taxon>Schizosaccharomycetes</taxon>
        <taxon>Schizosaccharomycetales</taxon>
        <taxon>Schizosaccharomycetaceae</taxon>
        <taxon>Schizosaccharomyces</taxon>
    </lineage>
</organism>
<evidence type="ECO:0000256" key="1">
    <source>
        <dbReference type="ARBA" id="ARBA00004496"/>
    </source>
</evidence>
<gene>
    <name evidence="17" type="ORF">SPOG_03959</name>
</gene>
<dbReference type="eggNOG" id="KOG1802">
    <property type="taxonomic scope" value="Eukaryota"/>
</dbReference>
<dbReference type="SMART" id="SM00382">
    <property type="entry name" value="AAA"/>
    <property type="match status" value="1"/>
</dbReference>
<sequence>MDLYQRSATSMSLKSKYYQNGFDLNLTAAMNSINGLDAQMENLAVENRRKTECCAYCNVSNPNSIVKCLHCNKWFCNTRGKSGASHIVIHLVRARHKQVSLHSESPLSDTTLECYNCGTRNVFLLGFIPAKAKTVVVLLCRQPCAKSSLAKDMNWDLSQWQPIISDRQFLPWLITPPSEEEQRLASPITSQQIIRLEELWRKDSHATLEDLDKPIEDDSLPSVELRYKDAHEYQAILSPLIQAEAEYDKRLKESQTQKDVAVRWDQAINRRYTAWFLLPKLESGEIRLAIGDEMKLTYEGELRPRWSSTGYVIKIPNNVSDEVGLELKRSDNVPVECLHNFSVDYVWKSTSFDRMQVALKLFANDGSRLSSYLYHKILGHDISSSSFKPKFPSDYSVPNLPKLNASQREAVRSVLSKPLSLIQGPPGTGKTVTSASIVYHLATIQNRKRKSPLPVLVCAPSNVAVDQLAEKINRTGLRVIRVAAKSREDIESSVSFLSLHEQIKNYQGNPELQRLFKLRADNNELSLQDEKRLRILIAAAERELLRAAHVICCTCVGAGDKRVAKYRFRSVLIDEATQASEAECMIPLVLGAKQVVLVGDHQQLGPVVMNKKVAQARLSQSLFERLIILGNSPFRLVVQYRMHPCLSEFPSNTFYEGTLQNGVTTSERIARHVDFPWIQPDEPLMFYANFGQEELSASGTSYLNRTEASTCEKIVTRFLKCNVLPEQIGIITPYDGQRSYIVQYMQNNGSMQKDLYKYVEVASVDAFQGREKDFIILSCVRSSEHQGIGFLNDPRRLNVALTRAKYGVIVLGNPKVLAKHALWYHFVSHCKEKGCLVEGTLNSLQKFSMILIPPQKPQNFKRDLNVLRSLSPIQGAHNSLFPNLSNLQSLYSPSYLEEWNTFSQYRRRESNVTDFEDFQSQVGDNESDIGDLTRF</sequence>
<keyword evidence="11" id="KW-0866">Nonsense-mediated mRNA decay</keyword>
<dbReference type="Gene3D" id="3.40.50.300">
    <property type="entry name" value="P-loop containing nucleotide triphosphate hydrolases"/>
    <property type="match status" value="2"/>
</dbReference>
<dbReference type="RefSeq" id="XP_013021677.1">
    <property type="nucleotide sequence ID" value="XM_013166223.1"/>
</dbReference>
<evidence type="ECO:0000259" key="16">
    <source>
        <dbReference type="PROSITE" id="PS51997"/>
    </source>
</evidence>
<dbReference type="GO" id="GO:0003723">
    <property type="term" value="F:RNA binding"/>
    <property type="evidence" value="ECO:0007669"/>
    <property type="project" value="InterPro"/>
</dbReference>
<accession>S9W8D5</accession>
<dbReference type="OrthoDB" id="6513042at2759"/>
<dbReference type="InterPro" id="IPR047187">
    <property type="entry name" value="SF1_C_Upf1"/>
</dbReference>
<keyword evidence="4 15" id="KW-0479">Metal-binding</keyword>
<dbReference type="SUPFAM" id="SSF52540">
    <property type="entry name" value="P-loop containing nucleoside triphosphate hydrolases"/>
    <property type="match status" value="1"/>
</dbReference>
<keyword evidence="18" id="KW-1185">Reference proteome</keyword>
<evidence type="ECO:0000313" key="17">
    <source>
        <dbReference type="EMBL" id="EPY54065.1"/>
    </source>
</evidence>
<keyword evidence="3" id="KW-0963">Cytoplasm</keyword>
<reference evidence="17 18" key="1">
    <citation type="journal article" date="2011" name="Science">
        <title>Comparative functional genomics of the fission yeasts.</title>
        <authorList>
            <person name="Rhind N."/>
            <person name="Chen Z."/>
            <person name="Yassour M."/>
            <person name="Thompson D.A."/>
            <person name="Haas B.J."/>
            <person name="Habib N."/>
            <person name="Wapinski I."/>
            <person name="Roy S."/>
            <person name="Lin M.F."/>
            <person name="Heiman D.I."/>
            <person name="Young S.K."/>
            <person name="Furuya K."/>
            <person name="Guo Y."/>
            <person name="Pidoux A."/>
            <person name="Chen H.M."/>
            <person name="Robbertse B."/>
            <person name="Goldberg J.M."/>
            <person name="Aoki K."/>
            <person name="Bayne E.H."/>
            <person name="Berlin A.M."/>
            <person name="Desjardins C.A."/>
            <person name="Dobbs E."/>
            <person name="Dukaj L."/>
            <person name="Fan L."/>
            <person name="FitzGerald M.G."/>
            <person name="French C."/>
            <person name="Gujja S."/>
            <person name="Hansen K."/>
            <person name="Keifenheim D."/>
            <person name="Levin J.Z."/>
            <person name="Mosher R.A."/>
            <person name="Mueller C.A."/>
            <person name="Pfiffner J."/>
            <person name="Priest M."/>
            <person name="Russ C."/>
            <person name="Smialowska A."/>
            <person name="Swoboda P."/>
            <person name="Sykes S.M."/>
            <person name="Vaughn M."/>
            <person name="Vengrova S."/>
            <person name="Yoder R."/>
            <person name="Zeng Q."/>
            <person name="Allshire R."/>
            <person name="Baulcombe D."/>
            <person name="Birren B.W."/>
            <person name="Brown W."/>
            <person name="Ekwall K."/>
            <person name="Kellis M."/>
            <person name="Leatherwood J."/>
            <person name="Levin H."/>
            <person name="Margalit H."/>
            <person name="Martienssen R."/>
            <person name="Nieduszynski C.A."/>
            <person name="Spatafora J.W."/>
            <person name="Friedman N."/>
            <person name="Dalgaard J.Z."/>
            <person name="Baumann P."/>
            <person name="Niki H."/>
            <person name="Regev A."/>
            <person name="Nusbaum C."/>
        </authorList>
    </citation>
    <scope>NUCLEOTIDE SEQUENCE [LARGE SCALE GENOMIC DNA]</scope>
    <source>
        <strain evidence="18">OY26 / ATCC MYA-4695 / CBS 11777 / NBRC 106824 / NRRL Y48691</strain>
    </source>
</reference>
<evidence type="ECO:0000256" key="2">
    <source>
        <dbReference type="ARBA" id="ARBA00007913"/>
    </source>
</evidence>
<dbReference type="CDD" id="cd21407">
    <property type="entry name" value="1B_UPF1-like"/>
    <property type="match status" value="1"/>
</dbReference>
<comment type="catalytic activity">
    <reaction evidence="13">
        <text>ATP + H2O = ADP + phosphate + H(+)</text>
        <dbReference type="Rhea" id="RHEA:13065"/>
        <dbReference type="ChEBI" id="CHEBI:15377"/>
        <dbReference type="ChEBI" id="CHEBI:15378"/>
        <dbReference type="ChEBI" id="CHEBI:30616"/>
        <dbReference type="ChEBI" id="CHEBI:43474"/>
        <dbReference type="ChEBI" id="CHEBI:456216"/>
        <dbReference type="EC" id="3.6.4.13"/>
    </reaction>
    <physiologicalReaction direction="left-to-right" evidence="13">
        <dbReference type="Rhea" id="RHEA:13066"/>
    </physiologicalReaction>
</comment>
<comment type="subcellular location">
    <subcellularLocation>
        <location evidence="1">Cytoplasm</location>
    </subcellularLocation>
</comment>
<keyword evidence="8" id="KW-0347">Helicase</keyword>
<dbReference type="HOGENOM" id="CLU_001666_4_3_1"/>
<dbReference type="CDD" id="cd18039">
    <property type="entry name" value="DEXXQc_UPF1"/>
    <property type="match status" value="1"/>
</dbReference>
<dbReference type="PANTHER" id="PTHR10887:SF364">
    <property type="entry name" value="REGULATOR OF NONSENSE TRANSCRIPTS 1"/>
    <property type="match status" value="1"/>
</dbReference>
<dbReference type="CDD" id="cd18808">
    <property type="entry name" value="SF1_C_Upf1"/>
    <property type="match status" value="1"/>
</dbReference>
<dbReference type="InterPro" id="IPR003593">
    <property type="entry name" value="AAA+_ATPase"/>
</dbReference>
<dbReference type="Pfam" id="PF18141">
    <property type="entry name" value="UPF1_1B_dom"/>
    <property type="match status" value="1"/>
</dbReference>
<evidence type="ECO:0000256" key="5">
    <source>
        <dbReference type="ARBA" id="ARBA00022741"/>
    </source>
</evidence>
<dbReference type="PROSITE" id="PS51997">
    <property type="entry name" value="UPF1_CH_RICH"/>
    <property type="match status" value="1"/>
</dbReference>
<dbReference type="CDD" id="cd21400">
    <property type="entry name" value="ZBD_UPF1-like"/>
    <property type="match status" value="1"/>
</dbReference>
<evidence type="ECO:0000256" key="3">
    <source>
        <dbReference type="ARBA" id="ARBA00022490"/>
    </source>
</evidence>
<dbReference type="InterPro" id="IPR027417">
    <property type="entry name" value="P-loop_NTPase"/>
</dbReference>
<dbReference type="InterPro" id="IPR041679">
    <property type="entry name" value="DNA2/NAM7-like_C"/>
</dbReference>